<organism evidence="3 4">
    <name type="scientific">Erythrobacter longus</name>
    <dbReference type="NCBI Taxonomy" id="1044"/>
    <lineage>
        <taxon>Bacteria</taxon>
        <taxon>Pseudomonadati</taxon>
        <taxon>Pseudomonadota</taxon>
        <taxon>Alphaproteobacteria</taxon>
        <taxon>Sphingomonadales</taxon>
        <taxon>Erythrobacteraceae</taxon>
        <taxon>Erythrobacter/Porphyrobacter group</taxon>
        <taxon>Erythrobacter</taxon>
    </lineage>
</organism>
<dbReference type="Proteomes" id="UP000027647">
    <property type="component" value="Unassembled WGS sequence"/>
</dbReference>
<dbReference type="OrthoDB" id="7411269at2"/>
<comment type="caution">
    <text evidence="3">The sequence shown here is derived from an EMBL/GenBank/DDBJ whole genome shotgun (WGS) entry which is preliminary data.</text>
</comment>
<dbReference type="eggNOG" id="ENOG5030N68">
    <property type="taxonomic scope" value="Bacteria"/>
</dbReference>
<feature type="region of interest" description="Disordered" evidence="1">
    <location>
        <begin position="42"/>
        <end position="62"/>
    </location>
</feature>
<keyword evidence="2" id="KW-0812">Transmembrane</keyword>
<accession>A0A074M2N1</accession>
<gene>
    <name evidence="3" type="ORF">EH31_14735</name>
</gene>
<keyword evidence="4" id="KW-1185">Reference proteome</keyword>
<reference evidence="3 4" key="1">
    <citation type="submission" date="2014-04" db="EMBL/GenBank/DDBJ databases">
        <title>A comprehensive comparison of genomes of Erythrobacter spp. strains.</title>
        <authorList>
            <person name="Zheng Q."/>
        </authorList>
    </citation>
    <scope>NUCLEOTIDE SEQUENCE [LARGE SCALE GENOMIC DNA]</scope>
    <source>
        <strain evidence="3 4">DSM 6997</strain>
    </source>
</reference>
<sequence length="156" mass="16610">MITRVRLGPKLGASQSWQLVLADLALILFLVTLTALVNKSSDAGKSPVRAEDTPSSHIASSHIASSHIASSQALFRSTPRGPTLAQWLAEQPADPRASLTIIAQHHGADKALMWDKAKAMAQSVEQSGVSVRVIITQGKQSELYASLAYDDPDAAQ</sequence>
<evidence type="ECO:0000256" key="1">
    <source>
        <dbReference type="SAM" id="MobiDB-lite"/>
    </source>
</evidence>
<proteinExistence type="predicted"/>
<dbReference type="AlphaFoldDB" id="A0A074M2N1"/>
<dbReference type="EMBL" id="JMIW01000007">
    <property type="protein sequence ID" value="KEO88696.1"/>
    <property type="molecule type" value="Genomic_DNA"/>
</dbReference>
<protein>
    <submittedName>
        <fullName evidence="3">Uncharacterized protein</fullName>
    </submittedName>
</protein>
<name>A0A074M2N1_ERYLO</name>
<keyword evidence="2" id="KW-1133">Transmembrane helix</keyword>
<evidence type="ECO:0000313" key="3">
    <source>
        <dbReference type="EMBL" id="KEO88696.1"/>
    </source>
</evidence>
<evidence type="ECO:0000313" key="4">
    <source>
        <dbReference type="Proteomes" id="UP000027647"/>
    </source>
</evidence>
<keyword evidence="2" id="KW-0472">Membrane</keyword>
<feature type="transmembrane region" description="Helical" evidence="2">
    <location>
        <begin position="16"/>
        <end position="37"/>
    </location>
</feature>
<evidence type="ECO:0000256" key="2">
    <source>
        <dbReference type="SAM" id="Phobius"/>
    </source>
</evidence>
<dbReference type="RefSeq" id="WP_034961412.1">
    <property type="nucleotide sequence ID" value="NZ_JMIW01000007.1"/>
</dbReference>